<dbReference type="InterPro" id="IPR047213">
    <property type="entry name" value="TPP_PYR_PDC_IPDC-like"/>
</dbReference>
<evidence type="ECO:0000259" key="13">
    <source>
        <dbReference type="Pfam" id="PF00205"/>
    </source>
</evidence>
<dbReference type="EMBL" id="JAPZBO010000010">
    <property type="protein sequence ID" value="KAJ5299081.1"/>
    <property type="molecule type" value="Genomic_DNA"/>
</dbReference>
<dbReference type="GO" id="GO:0000287">
    <property type="term" value="F:magnesium ion binding"/>
    <property type="evidence" value="ECO:0007669"/>
    <property type="project" value="InterPro"/>
</dbReference>
<dbReference type="Pfam" id="PF02776">
    <property type="entry name" value="TPP_enzyme_N"/>
    <property type="match status" value="1"/>
</dbReference>
<dbReference type="GO" id="GO:0005829">
    <property type="term" value="C:cytosol"/>
    <property type="evidence" value="ECO:0007669"/>
    <property type="project" value="TreeGrafter"/>
</dbReference>
<evidence type="ECO:0000256" key="6">
    <source>
        <dbReference type="ARBA" id="ARBA00022723"/>
    </source>
</evidence>
<reference evidence="16" key="1">
    <citation type="submission" date="2022-12" db="EMBL/GenBank/DDBJ databases">
        <authorList>
            <person name="Petersen C."/>
        </authorList>
    </citation>
    <scope>NUCLEOTIDE SEQUENCE</scope>
    <source>
        <strain evidence="16">IBT 21472</strain>
    </source>
</reference>
<dbReference type="GO" id="GO:0000949">
    <property type="term" value="P:aromatic amino acid family catabolic process to alcohol via Ehrlich pathway"/>
    <property type="evidence" value="ECO:0007669"/>
    <property type="project" value="TreeGrafter"/>
</dbReference>
<evidence type="ECO:0000259" key="15">
    <source>
        <dbReference type="Pfam" id="PF02776"/>
    </source>
</evidence>
<dbReference type="InterPro" id="IPR012000">
    <property type="entry name" value="Thiamin_PyroP_enz_cen_dom"/>
</dbReference>
<dbReference type="Proteomes" id="UP001147746">
    <property type="component" value="Unassembled WGS sequence"/>
</dbReference>
<dbReference type="OrthoDB" id="308383at2759"/>
<keyword evidence="7" id="KW-0210">Decarboxylase</keyword>
<dbReference type="CDD" id="cd07038">
    <property type="entry name" value="TPP_PYR_PDC_IPDC_like"/>
    <property type="match status" value="1"/>
</dbReference>
<evidence type="ECO:0000256" key="10">
    <source>
        <dbReference type="ARBA" id="ARBA00023239"/>
    </source>
</evidence>
<dbReference type="InterPro" id="IPR012110">
    <property type="entry name" value="PDC/IPDC-like"/>
</dbReference>
<keyword evidence="6 11" id="KW-0479">Metal-binding</keyword>
<feature type="domain" description="Thiamine pyrophosphate enzyme N-terminal TPP-binding" evidence="15">
    <location>
        <begin position="6"/>
        <end position="114"/>
    </location>
</feature>
<feature type="domain" description="Thiamine pyrophosphate enzyme TPP-binding" evidence="14">
    <location>
        <begin position="417"/>
        <end position="510"/>
    </location>
</feature>
<evidence type="ECO:0000256" key="3">
    <source>
        <dbReference type="ARBA" id="ARBA00007812"/>
    </source>
</evidence>
<gene>
    <name evidence="16" type="ORF">N7476_010638</name>
</gene>
<evidence type="ECO:0000256" key="8">
    <source>
        <dbReference type="ARBA" id="ARBA00022842"/>
    </source>
</evidence>
<keyword evidence="9 12" id="KW-0786">Thiamine pyrophosphate</keyword>
<comment type="cofactor">
    <cofactor evidence="2">
        <name>thiamine diphosphate</name>
        <dbReference type="ChEBI" id="CHEBI:58937"/>
    </cofactor>
</comment>
<keyword evidence="10" id="KW-0456">Lyase</keyword>
<dbReference type="PANTHER" id="PTHR43452">
    <property type="entry name" value="PYRUVATE DECARBOXYLASE"/>
    <property type="match status" value="1"/>
</dbReference>
<evidence type="ECO:0000256" key="7">
    <source>
        <dbReference type="ARBA" id="ARBA00022793"/>
    </source>
</evidence>
<comment type="caution">
    <text evidence="16">The sequence shown here is derived from an EMBL/GenBank/DDBJ whole genome shotgun (WGS) entry which is preliminary data.</text>
</comment>
<evidence type="ECO:0000256" key="1">
    <source>
        <dbReference type="ARBA" id="ARBA00001041"/>
    </source>
</evidence>
<evidence type="ECO:0000259" key="14">
    <source>
        <dbReference type="Pfam" id="PF02775"/>
    </source>
</evidence>
<evidence type="ECO:0000256" key="11">
    <source>
        <dbReference type="PIRSR" id="PIRSR036565-2"/>
    </source>
</evidence>
<dbReference type="InterPro" id="IPR047214">
    <property type="entry name" value="TPP_PDC_IPDC"/>
</dbReference>
<comment type="catalytic activity">
    <reaction evidence="1">
        <text>a 2-oxocarboxylate + H(+) = an aldehyde + CO2</text>
        <dbReference type="Rhea" id="RHEA:11628"/>
        <dbReference type="ChEBI" id="CHEBI:15378"/>
        <dbReference type="ChEBI" id="CHEBI:16526"/>
        <dbReference type="ChEBI" id="CHEBI:17478"/>
        <dbReference type="ChEBI" id="CHEBI:35179"/>
        <dbReference type="EC" id="4.1.1.1"/>
    </reaction>
</comment>
<proteinExistence type="inferred from homology"/>
<evidence type="ECO:0000313" key="16">
    <source>
        <dbReference type="EMBL" id="KAJ5299081.1"/>
    </source>
</evidence>
<dbReference type="Pfam" id="PF00205">
    <property type="entry name" value="TPP_enzyme_M"/>
    <property type="match status" value="1"/>
</dbReference>
<evidence type="ECO:0000256" key="2">
    <source>
        <dbReference type="ARBA" id="ARBA00001964"/>
    </source>
</evidence>
<protein>
    <recommendedName>
        <fullName evidence="5">Pyruvate decarboxylase</fullName>
        <ecNumber evidence="4">4.1.1.1</ecNumber>
    </recommendedName>
</protein>
<organism evidence="16 17">
    <name type="scientific">Penicillium atrosanguineum</name>
    <dbReference type="NCBI Taxonomy" id="1132637"/>
    <lineage>
        <taxon>Eukaryota</taxon>
        <taxon>Fungi</taxon>
        <taxon>Dikarya</taxon>
        <taxon>Ascomycota</taxon>
        <taxon>Pezizomycotina</taxon>
        <taxon>Eurotiomycetes</taxon>
        <taxon>Eurotiomycetidae</taxon>
        <taxon>Eurotiales</taxon>
        <taxon>Aspergillaceae</taxon>
        <taxon>Penicillium</taxon>
    </lineage>
</organism>
<feature type="binding site" evidence="11">
    <location>
        <position position="493"/>
    </location>
    <ligand>
        <name>Mg(2+)</name>
        <dbReference type="ChEBI" id="CHEBI:18420"/>
    </ligand>
</feature>
<dbReference type="GO" id="GO:0005634">
    <property type="term" value="C:nucleus"/>
    <property type="evidence" value="ECO:0007669"/>
    <property type="project" value="TreeGrafter"/>
</dbReference>
<feature type="domain" description="Thiamine pyrophosphate enzyme central" evidence="13">
    <location>
        <begin position="216"/>
        <end position="309"/>
    </location>
</feature>
<dbReference type="CDD" id="cd02005">
    <property type="entry name" value="TPP_PDC_IPDC"/>
    <property type="match status" value="1"/>
</dbReference>
<dbReference type="InterPro" id="IPR011766">
    <property type="entry name" value="TPP_enzyme_TPP-bd"/>
</dbReference>
<dbReference type="PIRSF" id="PIRSF036565">
    <property type="entry name" value="Pyruvt_ip_decrb"/>
    <property type="match status" value="1"/>
</dbReference>
<dbReference type="FunFam" id="3.40.50.970:FF:000024">
    <property type="entry name" value="Pyruvate decarboxylase isozyme"/>
    <property type="match status" value="1"/>
</dbReference>
<name>A0A9W9PL57_9EURO</name>
<dbReference type="SUPFAM" id="SSF52518">
    <property type="entry name" value="Thiamin diphosphate-binding fold (THDP-binding)"/>
    <property type="match status" value="2"/>
</dbReference>
<feature type="binding site" evidence="11">
    <location>
        <position position="466"/>
    </location>
    <ligand>
        <name>Mg(2+)</name>
        <dbReference type="ChEBI" id="CHEBI:18420"/>
    </ligand>
</feature>
<sequence>MTVKITLAEYLFYRLHDAGLLAVHGVPGDYNLQLLDHVTPCGLEWVGNCNELNAGYATDGYARIKGIGALVTTFGVGELSAINAIAGAYAEMAPVVHIVGTPDRKSQSLGARLHHSFCRGISQDYEIFAEMYAKVTVKQENLINLSTAPMQIDRAIRECILQSRPVYIRVPMDMVHAMVPRPHSSRSMLVPGSHRCESLNLLPAPNEPLCELEIMEQIVHQIRNAKRPFILVDGGTSRYGLSEMANQLVKMTGFPTGTTPFGKGIVDETLRNFHGIYSPVGDKRYQSYLECCDLIINIGPVHSNVNTFYFTTVPKVDVSIMFEQDCVTVGPSTWNLKPKSLLEKILDNLAKDGLSRLEPYPDLPRVTLTPEMVEVHPSAELTQNIFWTRISSFFRSGDIIMTETGTASVGGRDMILPKGTTLINSSVWLSIGYMLAAAQGAALAQRNLKSSSLTPSQGRTILFEGDGSFQMTAQEVSTIIRKKLDVIIFIINNNGYTIERLIHGPEQHYNEVASWKYLEAPSFFGGVQDSEYPIFTASANTWGTLDAILNDKEFKDGRGLRIVELKMDIMDCTQHMSDLFQMGGKKD</sequence>
<dbReference type="GO" id="GO:0004737">
    <property type="term" value="F:pyruvate decarboxylase activity"/>
    <property type="evidence" value="ECO:0007669"/>
    <property type="project" value="UniProtKB-EC"/>
</dbReference>
<dbReference type="AlphaFoldDB" id="A0A9W9PL57"/>
<dbReference type="InterPro" id="IPR012001">
    <property type="entry name" value="Thiamin_PyroP_enz_TPP-bd_dom"/>
</dbReference>
<feature type="binding site" evidence="11">
    <location>
        <position position="495"/>
    </location>
    <ligand>
        <name>Mg(2+)</name>
        <dbReference type="ChEBI" id="CHEBI:18420"/>
    </ligand>
</feature>
<dbReference type="GO" id="GO:0030976">
    <property type="term" value="F:thiamine pyrophosphate binding"/>
    <property type="evidence" value="ECO:0007669"/>
    <property type="project" value="InterPro"/>
</dbReference>
<comment type="similarity">
    <text evidence="3 12">Belongs to the TPP enzyme family.</text>
</comment>
<dbReference type="InterPro" id="IPR029035">
    <property type="entry name" value="DHS-like_NAD/FAD-binding_dom"/>
</dbReference>
<dbReference type="FunFam" id="3.40.50.970:FF:000019">
    <property type="entry name" value="Pyruvate decarboxylase isozyme"/>
    <property type="match status" value="1"/>
</dbReference>
<evidence type="ECO:0000256" key="9">
    <source>
        <dbReference type="ARBA" id="ARBA00023052"/>
    </source>
</evidence>
<comment type="cofactor">
    <cofactor evidence="11">
        <name>Mg(2+)</name>
        <dbReference type="ChEBI" id="CHEBI:18420"/>
    </cofactor>
    <text evidence="11">Binds 1 Mg(2+) per subunit.</text>
</comment>
<accession>A0A9W9PL57</accession>
<dbReference type="InterPro" id="IPR029061">
    <property type="entry name" value="THDP-binding"/>
</dbReference>
<dbReference type="Pfam" id="PF02775">
    <property type="entry name" value="TPP_enzyme_C"/>
    <property type="match status" value="1"/>
</dbReference>
<dbReference type="Gene3D" id="3.40.50.1220">
    <property type="entry name" value="TPP-binding domain"/>
    <property type="match status" value="1"/>
</dbReference>
<evidence type="ECO:0000256" key="5">
    <source>
        <dbReference type="ARBA" id="ARBA00014422"/>
    </source>
</evidence>
<evidence type="ECO:0000313" key="17">
    <source>
        <dbReference type="Proteomes" id="UP001147746"/>
    </source>
</evidence>
<dbReference type="EC" id="4.1.1.1" evidence="4"/>
<reference evidence="16" key="2">
    <citation type="journal article" date="2023" name="IMA Fungus">
        <title>Comparative genomic study of the Penicillium genus elucidates a diverse pangenome and 15 lateral gene transfer events.</title>
        <authorList>
            <person name="Petersen C."/>
            <person name="Sorensen T."/>
            <person name="Nielsen M.R."/>
            <person name="Sondergaard T.E."/>
            <person name="Sorensen J.L."/>
            <person name="Fitzpatrick D.A."/>
            <person name="Frisvad J.C."/>
            <person name="Nielsen K.L."/>
        </authorList>
    </citation>
    <scope>NUCLEOTIDE SEQUENCE</scope>
    <source>
        <strain evidence="16">IBT 21472</strain>
    </source>
</reference>
<keyword evidence="8 11" id="KW-0460">Magnesium</keyword>
<dbReference type="PANTHER" id="PTHR43452:SF11">
    <property type="entry name" value="PYRUVATE DECARBOXYLASE"/>
    <property type="match status" value="1"/>
</dbReference>
<dbReference type="SUPFAM" id="SSF52467">
    <property type="entry name" value="DHS-like NAD/FAD-binding domain"/>
    <property type="match status" value="1"/>
</dbReference>
<dbReference type="Gene3D" id="3.40.50.970">
    <property type="match status" value="2"/>
</dbReference>
<evidence type="ECO:0000256" key="12">
    <source>
        <dbReference type="RuleBase" id="RU362132"/>
    </source>
</evidence>
<evidence type="ECO:0000256" key="4">
    <source>
        <dbReference type="ARBA" id="ARBA00013202"/>
    </source>
</evidence>
<keyword evidence="17" id="KW-1185">Reference proteome</keyword>